<gene>
    <name evidence="2" type="ORF">FK492_19130</name>
</gene>
<evidence type="ECO:0000313" key="2">
    <source>
        <dbReference type="EMBL" id="TQC70181.1"/>
    </source>
</evidence>
<accession>A0ABY2ZTT9</accession>
<keyword evidence="3" id="KW-1185">Reference proteome</keyword>
<comment type="caution">
    <text evidence="2">The sequence shown here is derived from an EMBL/GenBank/DDBJ whole genome shotgun (WGS) entry which is preliminary data.</text>
</comment>
<keyword evidence="1" id="KW-0812">Transmembrane</keyword>
<keyword evidence="1" id="KW-0472">Membrane</keyword>
<evidence type="ECO:0000313" key="3">
    <source>
        <dbReference type="Proteomes" id="UP000319715"/>
    </source>
</evidence>
<sequence>MNQYEKKLFDNGFTTKDIGKLRSIVKKDESQSDTLQTLVIDLSKRFWGGVIGVSILILIGLYGALNADKSDFLSYVIVLGFAFLIIYFVTPLRLSWKAYRFIKKNDNS</sequence>
<name>A0ABY2ZTT9_9GAMM</name>
<evidence type="ECO:0000256" key="1">
    <source>
        <dbReference type="SAM" id="Phobius"/>
    </source>
</evidence>
<reference evidence="2 3" key="1">
    <citation type="submission" date="2019-06" db="EMBL/GenBank/DDBJ databases">
        <title>Pantoea dispersa Assembly.</title>
        <authorList>
            <person name="Wang J."/>
        </authorList>
    </citation>
    <scope>NUCLEOTIDE SEQUENCE [LARGE SCALE GENOMIC DNA]</scope>
    <source>
        <strain evidence="3">bio</strain>
    </source>
</reference>
<feature type="transmembrane region" description="Helical" evidence="1">
    <location>
        <begin position="72"/>
        <end position="94"/>
    </location>
</feature>
<proteinExistence type="predicted"/>
<protein>
    <recommendedName>
        <fullName evidence="4">DUF2157 domain-containing protein</fullName>
    </recommendedName>
</protein>
<feature type="transmembrane region" description="Helical" evidence="1">
    <location>
        <begin position="46"/>
        <end position="66"/>
    </location>
</feature>
<keyword evidence="1" id="KW-1133">Transmembrane helix</keyword>
<dbReference type="RefSeq" id="WP_141496818.1">
    <property type="nucleotide sequence ID" value="NZ_VICF01000009.1"/>
</dbReference>
<organism evidence="2 3">
    <name type="scientific">Pantoea dispersa</name>
    <dbReference type="NCBI Taxonomy" id="59814"/>
    <lineage>
        <taxon>Bacteria</taxon>
        <taxon>Pseudomonadati</taxon>
        <taxon>Pseudomonadota</taxon>
        <taxon>Gammaproteobacteria</taxon>
        <taxon>Enterobacterales</taxon>
        <taxon>Erwiniaceae</taxon>
        <taxon>Pantoea</taxon>
    </lineage>
</organism>
<evidence type="ECO:0008006" key="4">
    <source>
        <dbReference type="Google" id="ProtNLM"/>
    </source>
</evidence>
<dbReference type="Proteomes" id="UP000319715">
    <property type="component" value="Unassembled WGS sequence"/>
</dbReference>
<dbReference type="EMBL" id="VICF01000009">
    <property type="protein sequence ID" value="TQC70181.1"/>
    <property type="molecule type" value="Genomic_DNA"/>
</dbReference>